<dbReference type="EMBL" id="KQ485156">
    <property type="protein sequence ID" value="KYP32697.1"/>
    <property type="molecule type" value="Genomic_DNA"/>
</dbReference>
<sequence length="303" mass="34091">MITRAKAGVFKPKVFLATSEPTTVVQALETKHWKQAMQDEYNALMKNYTWDLVSLPPGRKAITCKWIFKNKYKQDGSILRHKARLVARGFNQQQGIDYTDTFSPVVRPVSIRVVLALAVSQGWPIHQIDMDNAFLNGELQEEIYMLQPQGFHKGNSNTVCKLRKAIYGLKQAPRAWFQKLTLTLIQLGFKQAKSDNSLFISTSRTTSIYILIYVDDIIITSNSSTTIQSLIQNLHQFFPLKDLGRLHHFLGIEVNSDGAGGIHLSQTKYLMDILDKLNMSNAKSVKTPMAPASKLTNDGTAVC</sequence>
<dbReference type="AlphaFoldDB" id="A0A151QQX0"/>
<protein>
    <submittedName>
        <fullName evidence="2">Retrovirus-related Pol polyprotein from transposon TNT 1-94</fullName>
    </submittedName>
</protein>
<dbReference type="InterPro" id="IPR013103">
    <property type="entry name" value="RVT_2"/>
</dbReference>
<evidence type="ECO:0000259" key="1">
    <source>
        <dbReference type="Pfam" id="PF07727"/>
    </source>
</evidence>
<accession>A0A151QQX0</accession>
<name>A0A151QQX0_CAJCA</name>
<proteinExistence type="predicted"/>
<dbReference type="Gramene" id="C.cajan_43744.t">
    <property type="protein sequence ID" value="C.cajan_43744.t.cds1"/>
    <property type="gene ID" value="C.cajan_43744"/>
</dbReference>
<feature type="domain" description="Reverse transcriptase Ty1/copia-type" evidence="1">
    <location>
        <begin position="47"/>
        <end position="290"/>
    </location>
</feature>
<dbReference type="OMA" id="SLRIFWH"/>
<reference evidence="2" key="1">
    <citation type="journal article" date="2012" name="Nat. Biotechnol.">
        <title>Draft genome sequence of pigeonpea (Cajanus cajan), an orphan legume crop of resource-poor farmers.</title>
        <authorList>
            <person name="Varshney R.K."/>
            <person name="Chen W."/>
            <person name="Li Y."/>
            <person name="Bharti A.K."/>
            <person name="Saxena R.K."/>
            <person name="Schlueter J.A."/>
            <person name="Donoghue M.T."/>
            <person name="Azam S."/>
            <person name="Fan G."/>
            <person name="Whaley A.M."/>
            <person name="Farmer A.D."/>
            <person name="Sheridan J."/>
            <person name="Iwata A."/>
            <person name="Tuteja R."/>
            <person name="Penmetsa R.V."/>
            <person name="Wu W."/>
            <person name="Upadhyaya H.D."/>
            <person name="Yang S.P."/>
            <person name="Shah T."/>
            <person name="Saxena K.B."/>
            <person name="Michael T."/>
            <person name="McCombie W.R."/>
            <person name="Yang B."/>
            <person name="Zhang G."/>
            <person name="Yang H."/>
            <person name="Wang J."/>
            <person name="Spillane C."/>
            <person name="Cook D.R."/>
            <person name="May G.D."/>
            <person name="Xu X."/>
            <person name="Jackson S.A."/>
        </authorList>
    </citation>
    <scope>NUCLEOTIDE SEQUENCE [LARGE SCALE GENOMIC DNA]</scope>
</reference>
<dbReference type="SUPFAM" id="SSF56672">
    <property type="entry name" value="DNA/RNA polymerases"/>
    <property type="match status" value="1"/>
</dbReference>
<evidence type="ECO:0000313" key="3">
    <source>
        <dbReference type="Proteomes" id="UP000075243"/>
    </source>
</evidence>
<dbReference type="PANTHER" id="PTHR43383:SF2">
    <property type="entry name" value="AMIDOHYDROLASE 2 FAMILY PROTEIN"/>
    <property type="match status" value="1"/>
</dbReference>
<dbReference type="InterPro" id="IPR043502">
    <property type="entry name" value="DNA/RNA_pol_sf"/>
</dbReference>
<evidence type="ECO:0000313" key="2">
    <source>
        <dbReference type="EMBL" id="KYP32697.1"/>
    </source>
</evidence>
<gene>
    <name evidence="2" type="ORF">KK1_046548</name>
</gene>
<organism evidence="2 3">
    <name type="scientific">Cajanus cajan</name>
    <name type="common">Pigeon pea</name>
    <name type="synonym">Cajanus indicus</name>
    <dbReference type="NCBI Taxonomy" id="3821"/>
    <lineage>
        <taxon>Eukaryota</taxon>
        <taxon>Viridiplantae</taxon>
        <taxon>Streptophyta</taxon>
        <taxon>Embryophyta</taxon>
        <taxon>Tracheophyta</taxon>
        <taxon>Spermatophyta</taxon>
        <taxon>Magnoliopsida</taxon>
        <taxon>eudicotyledons</taxon>
        <taxon>Gunneridae</taxon>
        <taxon>Pentapetalae</taxon>
        <taxon>rosids</taxon>
        <taxon>fabids</taxon>
        <taxon>Fabales</taxon>
        <taxon>Fabaceae</taxon>
        <taxon>Papilionoideae</taxon>
        <taxon>50 kb inversion clade</taxon>
        <taxon>NPAAA clade</taxon>
        <taxon>indigoferoid/millettioid clade</taxon>
        <taxon>Phaseoleae</taxon>
        <taxon>Cajanus</taxon>
    </lineage>
</organism>
<keyword evidence="3" id="KW-1185">Reference proteome</keyword>
<dbReference type="PANTHER" id="PTHR43383">
    <property type="entry name" value="NODULIN 6"/>
    <property type="match status" value="1"/>
</dbReference>
<dbReference type="Proteomes" id="UP000075243">
    <property type="component" value="Unassembled WGS sequence"/>
</dbReference>
<dbReference type="Pfam" id="PF07727">
    <property type="entry name" value="RVT_2"/>
    <property type="match status" value="1"/>
</dbReference>